<dbReference type="EMBL" id="CP002547">
    <property type="protein sequence ID" value="ADY56063.1"/>
    <property type="molecule type" value="Genomic_DNA"/>
</dbReference>
<evidence type="ECO:0000256" key="2">
    <source>
        <dbReference type="ARBA" id="ARBA00003213"/>
    </source>
</evidence>
<evidence type="ECO:0000256" key="11">
    <source>
        <dbReference type="RuleBase" id="RU003783"/>
    </source>
</evidence>
<dbReference type="EC" id="2.5.1.75" evidence="10"/>
<dbReference type="GO" id="GO:0052381">
    <property type="term" value="F:tRNA dimethylallyltransferase activity"/>
    <property type="evidence" value="ECO:0007669"/>
    <property type="project" value="UniProtKB-UniRule"/>
</dbReference>
<reference evidence="15" key="2">
    <citation type="submission" date="2011-02" db="EMBL/GenBank/DDBJ databases">
        <title>The complete genome of Syntrophobotulus glycolicus DSM 8271.</title>
        <authorList>
            <person name="Lucas S."/>
            <person name="Copeland A."/>
            <person name="Lapidus A."/>
            <person name="Bruce D."/>
            <person name="Goodwin L."/>
            <person name="Pitluck S."/>
            <person name="Kyrpides N."/>
            <person name="Mavromatis K."/>
            <person name="Pagani I."/>
            <person name="Ivanova N."/>
            <person name="Mikhailova N."/>
            <person name="Chertkov O."/>
            <person name="Held B."/>
            <person name="Detter J.C."/>
            <person name="Tapia R."/>
            <person name="Han C."/>
            <person name="Land M."/>
            <person name="Hauser L."/>
            <person name="Markowitz V."/>
            <person name="Cheng J.-F."/>
            <person name="Hugenholtz P."/>
            <person name="Woyke T."/>
            <person name="Wu D."/>
            <person name="Spring S."/>
            <person name="Schroeder M."/>
            <person name="Brambilla E."/>
            <person name="Klenk H.-P."/>
            <person name="Eisen J.A."/>
        </authorList>
    </citation>
    <scope>NUCLEOTIDE SEQUENCE [LARGE SCALE GENOMIC DNA]</scope>
    <source>
        <strain evidence="15">DSM 8271 / FlGlyR</strain>
    </source>
</reference>
<feature type="binding site" evidence="10">
    <location>
        <begin position="13"/>
        <end position="18"/>
    </location>
    <ligand>
        <name>substrate</name>
    </ligand>
</feature>
<keyword evidence="8 10" id="KW-0460">Magnesium</keyword>
<evidence type="ECO:0000313" key="14">
    <source>
        <dbReference type="EMBL" id="ADY56063.1"/>
    </source>
</evidence>
<evidence type="ECO:0000256" key="10">
    <source>
        <dbReference type="HAMAP-Rule" id="MF_00185"/>
    </source>
</evidence>
<dbReference type="HAMAP" id="MF_00185">
    <property type="entry name" value="IPP_trans"/>
    <property type="match status" value="1"/>
</dbReference>
<keyword evidence="5 10" id="KW-0819">tRNA processing</keyword>
<evidence type="ECO:0000256" key="3">
    <source>
        <dbReference type="ARBA" id="ARBA00005842"/>
    </source>
</evidence>
<dbReference type="KEGG" id="sgy:Sgly_1766"/>
<keyword evidence="4 10" id="KW-0808">Transferase</keyword>
<gene>
    <name evidence="10" type="primary">miaA</name>
    <name evidence="14" type="ordered locus">Sgly_1766</name>
</gene>
<organism evidence="14 15">
    <name type="scientific">Syntrophobotulus glycolicus (strain DSM 8271 / FlGlyR)</name>
    <dbReference type="NCBI Taxonomy" id="645991"/>
    <lineage>
        <taxon>Bacteria</taxon>
        <taxon>Bacillati</taxon>
        <taxon>Bacillota</taxon>
        <taxon>Clostridia</taxon>
        <taxon>Eubacteriales</taxon>
        <taxon>Desulfitobacteriaceae</taxon>
        <taxon>Syntrophobotulus</taxon>
    </lineage>
</organism>
<comment type="caution">
    <text evidence="10">Lacks conserved residue(s) required for the propagation of feature annotation.</text>
</comment>
<comment type="cofactor">
    <cofactor evidence="1 10">
        <name>Mg(2+)</name>
        <dbReference type="ChEBI" id="CHEBI:18420"/>
    </cofactor>
</comment>
<protein>
    <recommendedName>
        <fullName evidence="10">tRNA dimethylallyltransferase</fullName>
        <ecNumber evidence="10">2.5.1.75</ecNumber>
    </recommendedName>
    <alternativeName>
        <fullName evidence="10">Dimethylallyl diphosphate:tRNA dimethylallyltransferase</fullName>
        <shortName evidence="10">DMAPP:tRNA dimethylallyltransferase</shortName>
        <shortName evidence="10">DMATase</shortName>
    </alternativeName>
    <alternativeName>
        <fullName evidence="10">Isopentenyl-diphosphate:tRNA isopentenyltransferase</fullName>
        <shortName evidence="10">IPP transferase</shortName>
        <shortName evidence="10">IPPT</shortName>
        <shortName evidence="10">IPTase</shortName>
    </alternativeName>
</protein>
<name>F0SZH7_SYNGF</name>
<dbReference type="PANTHER" id="PTHR11088:SF60">
    <property type="entry name" value="TRNA DIMETHYLALLYLTRANSFERASE"/>
    <property type="match status" value="1"/>
</dbReference>
<evidence type="ECO:0000256" key="12">
    <source>
        <dbReference type="RuleBase" id="RU003784"/>
    </source>
</evidence>
<comment type="subunit">
    <text evidence="10">Monomer.</text>
</comment>
<keyword evidence="7 10" id="KW-0067">ATP-binding</keyword>
<evidence type="ECO:0000313" key="15">
    <source>
        <dbReference type="Proteomes" id="UP000007488"/>
    </source>
</evidence>
<evidence type="ECO:0000256" key="5">
    <source>
        <dbReference type="ARBA" id="ARBA00022694"/>
    </source>
</evidence>
<dbReference type="SUPFAM" id="SSF52540">
    <property type="entry name" value="P-loop containing nucleoside triphosphate hydrolases"/>
    <property type="match status" value="2"/>
</dbReference>
<dbReference type="GO" id="GO:0006400">
    <property type="term" value="P:tRNA modification"/>
    <property type="evidence" value="ECO:0007669"/>
    <property type="project" value="TreeGrafter"/>
</dbReference>
<evidence type="ECO:0000256" key="7">
    <source>
        <dbReference type="ARBA" id="ARBA00022840"/>
    </source>
</evidence>
<dbReference type="eggNOG" id="COG0324">
    <property type="taxonomic scope" value="Bacteria"/>
</dbReference>
<feature type="site" description="Interaction with substrate tRNA" evidence="10">
    <location>
        <position position="102"/>
    </location>
</feature>
<dbReference type="OrthoDB" id="9776390at2"/>
<dbReference type="HOGENOM" id="CLU_032616_0_1_9"/>
<evidence type="ECO:0000256" key="4">
    <source>
        <dbReference type="ARBA" id="ARBA00022679"/>
    </source>
</evidence>
<proteinExistence type="inferred from homology"/>
<reference evidence="14 15" key="1">
    <citation type="journal article" date="2011" name="Stand. Genomic Sci.">
        <title>Complete genome sequence of Syntrophobotulus glycolicus type strain (FlGlyR).</title>
        <authorList>
            <person name="Han C."/>
            <person name="Mwirichia R."/>
            <person name="Chertkov O."/>
            <person name="Held B."/>
            <person name="Lapidus A."/>
            <person name="Nolan M."/>
            <person name="Lucas S."/>
            <person name="Hammon N."/>
            <person name="Deshpande S."/>
            <person name="Cheng J.F."/>
            <person name="Tapia R."/>
            <person name="Goodwin L."/>
            <person name="Pitluck S."/>
            <person name="Huntemann M."/>
            <person name="Liolios K."/>
            <person name="Ivanova N."/>
            <person name="Pagani I."/>
            <person name="Mavromatis K."/>
            <person name="Ovchinikova G."/>
            <person name="Pati A."/>
            <person name="Chen A."/>
            <person name="Palaniappan K."/>
            <person name="Land M."/>
            <person name="Hauser L."/>
            <person name="Brambilla E.M."/>
            <person name="Rohde M."/>
            <person name="Spring S."/>
            <person name="Sikorski J."/>
            <person name="Goker M."/>
            <person name="Woyke T."/>
            <person name="Bristow J."/>
            <person name="Eisen J.A."/>
            <person name="Markowitz V."/>
            <person name="Hugenholtz P."/>
            <person name="Kyrpides N.C."/>
            <person name="Klenk H.P."/>
            <person name="Detter J.C."/>
        </authorList>
    </citation>
    <scope>NUCLEOTIDE SEQUENCE [LARGE SCALE GENOMIC DNA]</scope>
    <source>
        <strain evidence="15">DSM 8271 / FlGlyR</strain>
    </source>
</reference>
<comment type="similarity">
    <text evidence="3 10 13">Belongs to the IPP transferase family.</text>
</comment>
<dbReference type="Proteomes" id="UP000007488">
    <property type="component" value="Chromosome"/>
</dbReference>
<dbReference type="Pfam" id="PF01715">
    <property type="entry name" value="IPPT"/>
    <property type="match status" value="1"/>
</dbReference>
<dbReference type="InterPro" id="IPR039657">
    <property type="entry name" value="Dimethylallyltransferase"/>
</dbReference>
<keyword evidence="15" id="KW-1185">Reference proteome</keyword>
<evidence type="ECO:0000256" key="1">
    <source>
        <dbReference type="ARBA" id="ARBA00001946"/>
    </source>
</evidence>
<accession>F0SZH7</accession>
<sequence>MLKGPLIIIVGPTAVGKSDLGMELARKLNGEIINGDSIQVYQELDIGSAKPSLGELGEIRHHLINILEPDKPFTTAVFQSLARVILADIQARRKMPIIVGGTGLYIRSLTDDYSFPLEGSDKIKTKWLTFVRNHGSLALHGKLAEIDPSTARRLHPNDTARVVRALEVSEITGKPLSEQRDYLETKYPALDQTVIYLGLDAPRQVIYDRINLRCESMLEAGLIQEVEGLLRKYPYQTKSLQSIGYRHVIQYLRGLTKYEEMLRLFQRDTRHFAKRQFTWFRRDPRIKWYDTYKYSKSEIISDVFHTCREALSRVE</sequence>
<evidence type="ECO:0000256" key="9">
    <source>
        <dbReference type="ARBA" id="ARBA00049563"/>
    </source>
</evidence>
<comment type="function">
    <text evidence="2 10 12">Catalyzes the transfer of a dimethylallyl group onto the adenine at position 37 in tRNAs that read codons beginning with uridine, leading to the formation of N6-(dimethylallyl)adenosine (i(6)A).</text>
</comment>
<keyword evidence="6 10" id="KW-0547">Nucleotide-binding</keyword>
<dbReference type="STRING" id="645991.Sgly_1766"/>
<feature type="binding site" evidence="10">
    <location>
        <begin position="11"/>
        <end position="18"/>
    </location>
    <ligand>
        <name>ATP</name>
        <dbReference type="ChEBI" id="CHEBI:30616"/>
    </ligand>
</feature>
<dbReference type="InterPro" id="IPR018022">
    <property type="entry name" value="IPT"/>
</dbReference>
<dbReference type="NCBIfam" id="TIGR00174">
    <property type="entry name" value="miaA"/>
    <property type="match status" value="1"/>
</dbReference>
<dbReference type="InterPro" id="IPR027417">
    <property type="entry name" value="P-loop_NTPase"/>
</dbReference>
<dbReference type="PANTHER" id="PTHR11088">
    <property type="entry name" value="TRNA DIMETHYLALLYLTRANSFERASE"/>
    <property type="match status" value="1"/>
</dbReference>
<feature type="region of interest" description="Interaction with substrate tRNA" evidence="10">
    <location>
        <begin position="36"/>
        <end position="39"/>
    </location>
</feature>
<evidence type="ECO:0000256" key="13">
    <source>
        <dbReference type="RuleBase" id="RU003785"/>
    </source>
</evidence>
<dbReference type="Gene3D" id="3.40.50.300">
    <property type="entry name" value="P-loop containing nucleotide triphosphate hydrolases"/>
    <property type="match status" value="1"/>
</dbReference>
<evidence type="ECO:0000256" key="8">
    <source>
        <dbReference type="ARBA" id="ARBA00022842"/>
    </source>
</evidence>
<dbReference type="Gene3D" id="1.10.20.140">
    <property type="match status" value="1"/>
</dbReference>
<dbReference type="AlphaFoldDB" id="F0SZH7"/>
<dbReference type="GO" id="GO:0005524">
    <property type="term" value="F:ATP binding"/>
    <property type="evidence" value="ECO:0007669"/>
    <property type="project" value="UniProtKB-UniRule"/>
</dbReference>
<comment type="catalytic activity">
    <reaction evidence="9 10 11">
        <text>adenosine(37) in tRNA + dimethylallyl diphosphate = N(6)-dimethylallyladenosine(37) in tRNA + diphosphate</text>
        <dbReference type="Rhea" id="RHEA:26482"/>
        <dbReference type="Rhea" id="RHEA-COMP:10162"/>
        <dbReference type="Rhea" id="RHEA-COMP:10375"/>
        <dbReference type="ChEBI" id="CHEBI:33019"/>
        <dbReference type="ChEBI" id="CHEBI:57623"/>
        <dbReference type="ChEBI" id="CHEBI:74411"/>
        <dbReference type="ChEBI" id="CHEBI:74415"/>
        <dbReference type="EC" id="2.5.1.75"/>
    </reaction>
</comment>
<dbReference type="RefSeq" id="WP_013624931.1">
    <property type="nucleotide sequence ID" value="NC_015172.1"/>
</dbReference>
<evidence type="ECO:0000256" key="6">
    <source>
        <dbReference type="ARBA" id="ARBA00022741"/>
    </source>
</evidence>